<sequence>MTPRTTFCAAVLAALAAGALMGAARADGMVDGAEAALRAGAGDASASASDAVVAKVSVGPNDVWVAPGEEVALRVAQGHINRVETPFPEFDIWTESSEEFEQRGHVFYVSPGSDRPISMFVTPKGDERLAFSLMLIPAAIPPAQIRLRLGSADGALPIPIAYGPGGAGAGADRAPYVEATPAISAPSFESGPYEDSLAALVKAFVVGMVPQGYAAAGQTGAHPRCRNVGAMSTAFGAGQRFIGPAFEVFVGVAANDSGARKTFDETWCAGPDVAAVALWPSADLGPGQRAEVLVVRRRAPVNERPMRMRASLVGVE</sequence>
<evidence type="ECO:0000313" key="2">
    <source>
        <dbReference type="EMBL" id="SEA87051.1"/>
    </source>
</evidence>
<proteinExistence type="predicted"/>
<name>A0A1H4EPW2_9RHOB</name>
<gene>
    <name evidence="2" type="ORF">SAMN05444370_11530</name>
</gene>
<dbReference type="EMBL" id="FNQM01000015">
    <property type="protein sequence ID" value="SEA87051.1"/>
    <property type="molecule type" value="Genomic_DNA"/>
</dbReference>
<evidence type="ECO:0000256" key="1">
    <source>
        <dbReference type="SAM" id="SignalP"/>
    </source>
</evidence>
<dbReference type="AlphaFoldDB" id="A0A1H4EPW2"/>
<dbReference type="RefSeq" id="WP_093255404.1">
    <property type="nucleotide sequence ID" value="NZ_FNQM01000015.1"/>
</dbReference>
<feature type="chain" id="PRO_5011513353" evidence="1">
    <location>
        <begin position="27"/>
        <end position="316"/>
    </location>
</feature>
<dbReference type="OrthoDB" id="5298536at2"/>
<keyword evidence="3" id="KW-1185">Reference proteome</keyword>
<reference evidence="2 3" key="1">
    <citation type="submission" date="2016-10" db="EMBL/GenBank/DDBJ databases">
        <authorList>
            <person name="de Groot N.N."/>
        </authorList>
    </citation>
    <scope>NUCLEOTIDE SEQUENCE [LARGE SCALE GENOMIC DNA]</scope>
    <source>
        <strain evidence="2 3">DSM 15345</strain>
    </source>
</reference>
<organism evidence="2 3">
    <name type="scientific">Rubrimonas cliftonensis</name>
    <dbReference type="NCBI Taxonomy" id="89524"/>
    <lineage>
        <taxon>Bacteria</taxon>
        <taxon>Pseudomonadati</taxon>
        <taxon>Pseudomonadota</taxon>
        <taxon>Alphaproteobacteria</taxon>
        <taxon>Rhodobacterales</taxon>
        <taxon>Paracoccaceae</taxon>
        <taxon>Rubrimonas</taxon>
    </lineage>
</organism>
<evidence type="ECO:0000313" key="3">
    <source>
        <dbReference type="Proteomes" id="UP000198703"/>
    </source>
</evidence>
<accession>A0A1H4EPW2</accession>
<feature type="signal peptide" evidence="1">
    <location>
        <begin position="1"/>
        <end position="26"/>
    </location>
</feature>
<dbReference type="STRING" id="89524.SAMN05444370_11530"/>
<keyword evidence="1" id="KW-0732">Signal</keyword>
<protein>
    <submittedName>
        <fullName evidence="2">Conjugal transfer pilus assembly protein TraK</fullName>
    </submittedName>
</protein>
<dbReference type="Proteomes" id="UP000198703">
    <property type="component" value="Unassembled WGS sequence"/>
</dbReference>